<protein>
    <submittedName>
        <fullName evidence="1">Uncharacterized protein</fullName>
    </submittedName>
</protein>
<dbReference type="EMBL" id="WHWB01034148">
    <property type="protein sequence ID" value="KAJ7413324.1"/>
    <property type="molecule type" value="Genomic_DNA"/>
</dbReference>
<organism evidence="1 2">
    <name type="scientific">Willisornis vidua</name>
    <name type="common">Xingu scale-backed antbird</name>
    <dbReference type="NCBI Taxonomy" id="1566151"/>
    <lineage>
        <taxon>Eukaryota</taxon>
        <taxon>Metazoa</taxon>
        <taxon>Chordata</taxon>
        <taxon>Craniata</taxon>
        <taxon>Vertebrata</taxon>
        <taxon>Euteleostomi</taxon>
        <taxon>Archelosauria</taxon>
        <taxon>Archosauria</taxon>
        <taxon>Dinosauria</taxon>
        <taxon>Saurischia</taxon>
        <taxon>Theropoda</taxon>
        <taxon>Coelurosauria</taxon>
        <taxon>Aves</taxon>
        <taxon>Neognathae</taxon>
        <taxon>Neoaves</taxon>
        <taxon>Telluraves</taxon>
        <taxon>Australaves</taxon>
        <taxon>Passeriformes</taxon>
        <taxon>Thamnophilidae</taxon>
        <taxon>Willisornis</taxon>
    </lineage>
</organism>
<proteinExistence type="predicted"/>
<dbReference type="Proteomes" id="UP001145742">
    <property type="component" value="Unassembled WGS sequence"/>
</dbReference>
<accession>A0ABQ9D1G5</accession>
<evidence type="ECO:0000313" key="1">
    <source>
        <dbReference type="EMBL" id="KAJ7413324.1"/>
    </source>
</evidence>
<evidence type="ECO:0000313" key="2">
    <source>
        <dbReference type="Proteomes" id="UP001145742"/>
    </source>
</evidence>
<sequence length="115" mass="13203">MPETSGSEIDIKLREEAAEGRALHGRTDKAWYISQRKVAVPWSIGVFPYRDKKLDSPLVIQEETVSDLLSHLDLHKSRGPDGIHLRVMRELAEELAKLLSIIYQQYWFTGKDPDD</sequence>
<comment type="caution">
    <text evidence="1">The sequence shown here is derived from an EMBL/GenBank/DDBJ whole genome shotgun (WGS) entry which is preliminary data.</text>
</comment>
<name>A0ABQ9D1G5_9PASS</name>
<keyword evidence="2" id="KW-1185">Reference proteome</keyword>
<gene>
    <name evidence="1" type="ORF">WISP_91385</name>
</gene>
<reference evidence="1" key="1">
    <citation type="submission" date="2019-10" db="EMBL/GenBank/DDBJ databases">
        <authorList>
            <person name="Soares A.E.R."/>
            <person name="Aleixo A."/>
            <person name="Schneider P."/>
            <person name="Miyaki C.Y."/>
            <person name="Schneider M.P."/>
            <person name="Mello C."/>
            <person name="Vasconcelos A.T.R."/>
        </authorList>
    </citation>
    <scope>NUCLEOTIDE SEQUENCE</scope>
    <source>
        <tissue evidence="1">Muscle</tissue>
    </source>
</reference>